<feature type="compositionally biased region" description="Low complexity" evidence="1">
    <location>
        <begin position="18"/>
        <end position="36"/>
    </location>
</feature>
<proteinExistence type="predicted"/>
<evidence type="ECO:0000256" key="1">
    <source>
        <dbReference type="SAM" id="MobiDB-lite"/>
    </source>
</evidence>
<organism evidence="2 3">
    <name type="scientific">Purpureocillium lilacinum</name>
    <name type="common">Paecilomyces lilacinus</name>
    <dbReference type="NCBI Taxonomy" id="33203"/>
    <lineage>
        <taxon>Eukaryota</taxon>
        <taxon>Fungi</taxon>
        <taxon>Dikarya</taxon>
        <taxon>Ascomycota</taxon>
        <taxon>Pezizomycotina</taxon>
        <taxon>Sordariomycetes</taxon>
        <taxon>Hypocreomycetidae</taxon>
        <taxon>Hypocreales</taxon>
        <taxon>Ophiocordycipitaceae</taxon>
        <taxon>Purpureocillium</taxon>
    </lineage>
</organism>
<dbReference type="EMBL" id="JAWRVI010000045">
    <property type="protein sequence ID" value="KAK4085945.1"/>
    <property type="molecule type" value="Genomic_DNA"/>
</dbReference>
<dbReference type="Proteomes" id="UP001287286">
    <property type="component" value="Unassembled WGS sequence"/>
</dbReference>
<feature type="region of interest" description="Disordered" evidence="1">
    <location>
        <begin position="1"/>
        <end position="51"/>
    </location>
</feature>
<protein>
    <submittedName>
        <fullName evidence="2">Uncharacterized protein</fullName>
    </submittedName>
</protein>
<comment type="caution">
    <text evidence="2">The sequence shown here is derived from an EMBL/GenBank/DDBJ whole genome shotgun (WGS) entry which is preliminary data.</text>
</comment>
<keyword evidence="3" id="KW-1185">Reference proteome</keyword>
<feature type="compositionally biased region" description="Polar residues" evidence="1">
    <location>
        <begin position="7"/>
        <end position="17"/>
    </location>
</feature>
<reference evidence="2 3" key="1">
    <citation type="journal article" date="2024" name="Microbiol. Resour. Announc.">
        <title>Genome annotations for the ascomycete fungi Trichoderma harzianum, Trichoderma aggressivum, and Purpureocillium lilacinum.</title>
        <authorList>
            <person name="Beijen E.P.W."/>
            <person name="Ohm R.A."/>
        </authorList>
    </citation>
    <scope>NUCLEOTIDE SEQUENCE [LARGE SCALE GENOMIC DNA]</scope>
    <source>
        <strain evidence="2 3">CBS 150709</strain>
    </source>
</reference>
<accession>A0ABR0BPJ0</accession>
<gene>
    <name evidence="2" type="ORF">Purlil1_9686</name>
</gene>
<sequence length="208" mass="21991">MDGDQRYSGNGSVQSWIPSSFPAAGTSSSPATTANTKLARQSDNDAPGQARTAWSLVEERTPSSPHFGWGSRMQPTSAGGCEALTCIGHDKLHQPTHDCRRRQATTSLVPPRRRLCFQFWPIMSAQPSSSAPSPESASVGRSRGHHAIPLTTTRLDRVCTARVNACRGKAGGVGGAGTPSGAHCGSPRLGCPQPRGSFPGQTLLREQF</sequence>
<evidence type="ECO:0000313" key="2">
    <source>
        <dbReference type="EMBL" id="KAK4085945.1"/>
    </source>
</evidence>
<evidence type="ECO:0000313" key="3">
    <source>
        <dbReference type="Proteomes" id="UP001287286"/>
    </source>
</evidence>
<name>A0ABR0BPJ0_PURLI</name>